<evidence type="ECO:0000259" key="2">
    <source>
        <dbReference type="Pfam" id="PF00248"/>
    </source>
</evidence>
<dbReference type="InterPro" id="IPR023210">
    <property type="entry name" value="NADP_OxRdtase_dom"/>
</dbReference>
<dbReference type="EMBL" id="LFBV01000003">
    <property type="protein sequence ID" value="OKH94241.1"/>
    <property type="molecule type" value="Genomic_DNA"/>
</dbReference>
<dbReference type="Gene3D" id="3.20.20.100">
    <property type="entry name" value="NADP-dependent oxidoreductase domain"/>
    <property type="match status" value="1"/>
</dbReference>
<dbReference type="Proteomes" id="UP000186455">
    <property type="component" value="Unassembled WGS sequence"/>
</dbReference>
<sequence>MDSVNLGGTGLRVSRLCLGTMMFGAWGNPDHDACTRMVRTALDAGIGFIDTADVYAFGESEEIVGRALKGRRDEVVLATKFGERTDPDDPRTGGASRRWIARAVEDSLRRLGTDRIDLYQLHRPDFGTALDETLGALGDLVRQGKILAIGASATPADRIVEARWTAERHGLEPFGTEQLGYSVLARHAEAAALPACGRHGMGVLVYSPLNGGWLTGKYRAGVPAPADSRAVRNAGHFDHGQRGVRARKLAVVEEIARLAEESGHTMIELALGFVLAHPAVGSAIVGPRTEEQLAAQLSAASVRLAPDVMDRLDQLVAPGTDLNPGDADQTSPALTDAALRRRAHALPEGALPEGALPGGGA</sequence>
<dbReference type="InterPro" id="IPR036812">
    <property type="entry name" value="NAD(P)_OxRdtase_dom_sf"/>
</dbReference>
<dbReference type="PANTHER" id="PTHR43364:SF4">
    <property type="entry name" value="NAD(P)-LINKED OXIDOREDUCTASE SUPERFAMILY PROTEIN"/>
    <property type="match status" value="1"/>
</dbReference>
<dbReference type="AlphaFoldDB" id="A0A1Q4V8R8"/>
<dbReference type="GO" id="GO:0016491">
    <property type="term" value="F:oxidoreductase activity"/>
    <property type="evidence" value="ECO:0007669"/>
    <property type="project" value="UniProtKB-KW"/>
</dbReference>
<organism evidence="3 4">
    <name type="scientific">Streptomyces uncialis</name>
    <dbReference type="NCBI Taxonomy" id="1048205"/>
    <lineage>
        <taxon>Bacteria</taxon>
        <taxon>Bacillati</taxon>
        <taxon>Actinomycetota</taxon>
        <taxon>Actinomycetes</taxon>
        <taxon>Kitasatosporales</taxon>
        <taxon>Streptomycetaceae</taxon>
        <taxon>Streptomyces</taxon>
    </lineage>
</organism>
<evidence type="ECO:0000313" key="4">
    <source>
        <dbReference type="Proteomes" id="UP000186455"/>
    </source>
</evidence>
<dbReference type="STRING" id="1048205.AB852_16860"/>
<dbReference type="FunFam" id="3.20.20.100:FF:000004">
    <property type="entry name" value="Oxidoreductase, aldo/keto reductase"/>
    <property type="match status" value="1"/>
</dbReference>
<evidence type="ECO:0000256" key="1">
    <source>
        <dbReference type="ARBA" id="ARBA00023002"/>
    </source>
</evidence>
<name>A0A1Q4V8R8_9ACTN</name>
<dbReference type="GO" id="GO:0005829">
    <property type="term" value="C:cytosol"/>
    <property type="evidence" value="ECO:0007669"/>
    <property type="project" value="UniProtKB-ARBA"/>
</dbReference>
<reference evidence="3 4" key="1">
    <citation type="submission" date="2015-06" db="EMBL/GenBank/DDBJ databases">
        <title>Cloning and characterization of the uncialamcin biosynthetic gene cluster.</title>
        <authorList>
            <person name="Yan X."/>
            <person name="Huang T."/>
            <person name="Ge H."/>
            <person name="Shen B."/>
        </authorList>
    </citation>
    <scope>NUCLEOTIDE SEQUENCE [LARGE SCALE GENOMIC DNA]</scope>
    <source>
        <strain evidence="3 4">DCA2648</strain>
    </source>
</reference>
<dbReference type="PANTHER" id="PTHR43364">
    <property type="entry name" value="NADH-SPECIFIC METHYLGLYOXAL REDUCTASE-RELATED"/>
    <property type="match status" value="1"/>
</dbReference>
<feature type="domain" description="NADP-dependent oxidoreductase" evidence="2">
    <location>
        <begin position="15"/>
        <end position="316"/>
    </location>
</feature>
<accession>A0A1Q4V8R8</accession>
<dbReference type="InterPro" id="IPR050523">
    <property type="entry name" value="AKR_Detox_Biosynth"/>
</dbReference>
<comment type="caution">
    <text evidence="3">The sequence shown here is derived from an EMBL/GenBank/DDBJ whole genome shotgun (WGS) entry which is preliminary data.</text>
</comment>
<dbReference type="SUPFAM" id="SSF51430">
    <property type="entry name" value="NAD(P)-linked oxidoreductase"/>
    <property type="match status" value="1"/>
</dbReference>
<keyword evidence="4" id="KW-1185">Reference proteome</keyword>
<evidence type="ECO:0000313" key="3">
    <source>
        <dbReference type="EMBL" id="OKH94241.1"/>
    </source>
</evidence>
<protein>
    <submittedName>
        <fullName evidence="3">Aldo/keto reductase</fullName>
    </submittedName>
</protein>
<dbReference type="RefSeq" id="WP_073789055.1">
    <property type="nucleotide sequence ID" value="NZ_LFBV01000003.1"/>
</dbReference>
<dbReference type="Pfam" id="PF00248">
    <property type="entry name" value="Aldo_ket_red"/>
    <property type="match status" value="1"/>
</dbReference>
<gene>
    <name evidence="3" type="ORF">AB852_16860</name>
</gene>
<proteinExistence type="predicted"/>
<keyword evidence="1" id="KW-0560">Oxidoreductase</keyword>